<organism evidence="1 2">
    <name type="scientific">Pontibacter locisalis</name>
    <dbReference type="NCBI Taxonomy" id="1719035"/>
    <lineage>
        <taxon>Bacteria</taxon>
        <taxon>Pseudomonadati</taxon>
        <taxon>Bacteroidota</taxon>
        <taxon>Cytophagia</taxon>
        <taxon>Cytophagales</taxon>
        <taxon>Hymenobacteraceae</taxon>
        <taxon>Pontibacter</taxon>
    </lineage>
</organism>
<dbReference type="RefSeq" id="WP_377509133.1">
    <property type="nucleotide sequence ID" value="NZ_JBHULU010000021.1"/>
</dbReference>
<evidence type="ECO:0000313" key="1">
    <source>
        <dbReference type="EMBL" id="MFD2515098.1"/>
    </source>
</evidence>
<name>A0ABW5INR6_9BACT</name>
<reference evidence="2" key="1">
    <citation type="journal article" date="2019" name="Int. J. Syst. Evol. Microbiol.">
        <title>The Global Catalogue of Microorganisms (GCM) 10K type strain sequencing project: providing services to taxonomists for standard genome sequencing and annotation.</title>
        <authorList>
            <consortium name="The Broad Institute Genomics Platform"/>
            <consortium name="The Broad Institute Genome Sequencing Center for Infectious Disease"/>
            <person name="Wu L."/>
            <person name="Ma J."/>
        </authorList>
    </citation>
    <scope>NUCLEOTIDE SEQUENCE [LARGE SCALE GENOMIC DNA]</scope>
    <source>
        <strain evidence="2">KCTC 42498</strain>
    </source>
</reference>
<sequence>MKYFILLISFAVAMLGGCNQGEKPEEQKKELEDQVMEVHDSAMAKMSTIYHLRRDIRALRDTLESQQVDTAQLAPLYNSILQLNEADEAMMNWMRQYKAPVSLSHEQAMSYLQNEMVKIKRVKNFMDTTIIAAQQTYEKYRQNEAL</sequence>
<dbReference type="PROSITE" id="PS51257">
    <property type="entry name" value="PROKAR_LIPOPROTEIN"/>
    <property type="match status" value="1"/>
</dbReference>
<dbReference type="Proteomes" id="UP001597544">
    <property type="component" value="Unassembled WGS sequence"/>
</dbReference>
<proteinExistence type="predicted"/>
<keyword evidence="2" id="KW-1185">Reference proteome</keyword>
<accession>A0ABW5INR6</accession>
<comment type="caution">
    <text evidence="1">The sequence shown here is derived from an EMBL/GenBank/DDBJ whole genome shotgun (WGS) entry which is preliminary data.</text>
</comment>
<gene>
    <name evidence="1" type="ORF">ACFSRY_14595</name>
</gene>
<protein>
    <recommendedName>
        <fullName evidence="3">Viral A-type inclusion protein</fullName>
    </recommendedName>
</protein>
<dbReference type="EMBL" id="JBHULU010000021">
    <property type="protein sequence ID" value="MFD2515098.1"/>
    <property type="molecule type" value="Genomic_DNA"/>
</dbReference>
<evidence type="ECO:0000313" key="2">
    <source>
        <dbReference type="Proteomes" id="UP001597544"/>
    </source>
</evidence>
<evidence type="ECO:0008006" key="3">
    <source>
        <dbReference type="Google" id="ProtNLM"/>
    </source>
</evidence>